<dbReference type="Proteomes" id="UP000001542">
    <property type="component" value="Unassembled WGS sequence"/>
</dbReference>
<reference evidence="4" key="1">
    <citation type="submission" date="2006-10" db="EMBL/GenBank/DDBJ databases">
        <authorList>
            <person name="Amadeo P."/>
            <person name="Zhao Q."/>
            <person name="Wortman J."/>
            <person name="Fraser-Liggett C."/>
            <person name="Carlton J."/>
        </authorList>
    </citation>
    <scope>NUCLEOTIDE SEQUENCE</scope>
    <source>
        <strain evidence="4">G3</strain>
    </source>
</reference>
<dbReference type="AlphaFoldDB" id="A2EYN6"/>
<dbReference type="VEuPathDB" id="TrichDB:TVAGG3_0672160"/>
<dbReference type="VEuPathDB" id="TrichDB:TVAG_438400"/>
<dbReference type="GO" id="GO:0005730">
    <property type="term" value="C:nucleolus"/>
    <property type="evidence" value="ECO:0000318"/>
    <property type="project" value="GO_Central"/>
</dbReference>
<dbReference type="InterPro" id="IPR016024">
    <property type="entry name" value="ARM-type_fold"/>
</dbReference>
<feature type="region of interest" description="Disordered" evidence="3">
    <location>
        <begin position="314"/>
        <end position="357"/>
    </location>
</feature>
<dbReference type="Gene3D" id="1.25.10.10">
    <property type="entry name" value="Leucine-rich Repeat Variant"/>
    <property type="match status" value="2"/>
</dbReference>
<gene>
    <name evidence="4" type="ORF">TVAG_438400</name>
</gene>
<dbReference type="SMART" id="SM00025">
    <property type="entry name" value="Pumilio"/>
    <property type="match status" value="4"/>
</dbReference>
<dbReference type="GO" id="GO:0003729">
    <property type="term" value="F:mRNA binding"/>
    <property type="evidence" value="ECO:0000318"/>
    <property type="project" value="GO_Central"/>
</dbReference>
<dbReference type="InterPro" id="IPR011989">
    <property type="entry name" value="ARM-like"/>
</dbReference>
<sequence>MSYEENNQEKKQLDPKIVELRRLYEAAKPKSLSETQRKNNIRELFEYIKPDFEKLIRRPDGSRAAQLVFHRGDEEVRNEFLELLKPQLLNIIQSRYQYRIALAIIKDSTTQQRDQIFEALYGEYSILVKHRYGCIVVDALYEKINREQKNKMLFDICWDNKRGKVKLTIDKIKKYNFKSTTGGSDDAGPRGITFDQIVSISQQIAKDLNRGVIVEAKKYNLNTLDWTLKLLDFAGDKHLAQFKVIQSVILIVGEHDPSTLGSHLVRINDIAYSSDGSRVELLCIKNAKENELRGAIKLIEPHERKNLMNLNEQQAQNGEEEDQQNGEEEQQQNEEPEQQNDEGNDDQQQSEGEEEEEFFELNNTCKLAVDEYGWRVLSACISYIKDKSVVMEEVLPNLFDMWDWIKKNKYVQQLLYRILEKTNSVYCGIDFQGPEPINDELANTLVNDYLIPVLKDSLDALYENPQGSGIIVSMLERTHGTENFDLIADLVFTKENLTHKVAHKLVKLAIQKLGGDAVKRVREIIDQVGLKEILNTPGAWVVAELCERDEKLRKQAIKVIEENKIPKKQAINAIVNPIPQSEKQNIIMKNRKRSEKNDRAKRAAKK</sequence>
<reference evidence="4" key="2">
    <citation type="journal article" date="2007" name="Science">
        <title>Draft genome sequence of the sexually transmitted pathogen Trichomonas vaginalis.</title>
        <authorList>
            <person name="Carlton J.M."/>
            <person name="Hirt R.P."/>
            <person name="Silva J.C."/>
            <person name="Delcher A.L."/>
            <person name="Schatz M."/>
            <person name="Zhao Q."/>
            <person name="Wortman J.R."/>
            <person name="Bidwell S.L."/>
            <person name="Alsmark U.C.M."/>
            <person name="Besteiro S."/>
            <person name="Sicheritz-Ponten T."/>
            <person name="Noel C.J."/>
            <person name="Dacks J.B."/>
            <person name="Foster P.G."/>
            <person name="Simillion C."/>
            <person name="Van de Peer Y."/>
            <person name="Miranda-Saavedra D."/>
            <person name="Barton G.J."/>
            <person name="Westrop G.D."/>
            <person name="Mueller S."/>
            <person name="Dessi D."/>
            <person name="Fiori P.L."/>
            <person name="Ren Q."/>
            <person name="Paulsen I."/>
            <person name="Zhang H."/>
            <person name="Bastida-Corcuera F.D."/>
            <person name="Simoes-Barbosa A."/>
            <person name="Brown M.T."/>
            <person name="Hayes R.D."/>
            <person name="Mukherjee M."/>
            <person name="Okumura C.Y."/>
            <person name="Schneider R."/>
            <person name="Smith A.J."/>
            <person name="Vanacova S."/>
            <person name="Villalvazo M."/>
            <person name="Haas B.J."/>
            <person name="Pertea M."/>
            <person name="Feldblyum T.V."/>
            <person name="Utterback T.R."/>
            <person name="Shu C.L."/>
            <person name="Osoegawa K."/>
            <person name="de Jong P.J."/>
            <person name="Hrdy I."/>
            <person name="Horvathova L."/>
            <person name="Zubacova Z."/>
            <person name="Dolezal P."/>
            <person name="Malik S.B."/>
            <person name="Logsdon J.M. Jr."/>
            <person name="Henze K."/>
            <person name="Gupta A."/>
            <person name="Wang C.C."/>
            <person name="Dunne R.L."/>
            <person name="Upcroft J.A."/>
            <person name="Upcroft P."/>
            <person name="White O."/>
            <person name="Salzberg S.L."/>
            <person name="Tang P."/>
            <person name="Chiu C.-H."/>
            <person name="Lee Y.-S."/>
            <person name="Embley T.M."/>
            <person name="Coombs G.H."/>
            <person name="Mottram J.C."/>
            <person name="Tachezy J."/>
            <person name="Fraser-Liggett C.M."/>
            <person name="Johnson P.J."/>
        </authorList>
    </citation>
    <scope>NUCLEOTIDE SEQUENCE [LARGE SCALE GENOMIC DNA]</scope>
    <source>
        <strain evidence="4">G3</strain>
    </source>
</reference>
<evidence type="ECO:0008006" key="6">
    <source>
        <dbReference type="Google" id="ProtNLM"/>
    </source>
</evidence>
<dbReference type="KEGG" id="tva:4760085"/>
<feature type="compositionally biased region" description="Acidic residues" evidence="3">
    <location>
        <begin position="318"/>
        <end position="345"/>
    </location>
</feature>
<dbReference type="InterPro" id="IPR040059">
    <property type="entry name" value="PUM3"/>
</dbReference>
<evidence type="ECO:0000256" key="3">
    <source>
        <dbReference type="SAM" id="MobiDB-lite"/>
    </source>
</evidence>
<dbReference type="GO" id="GO:0006417">
    <property type="term" value="P:regulation of translation"/>
    <property type="evidence" value="ECO:0000318"/>
    <property type="project" value="GO_Central"/>
</dbReference>
<keyword evidence="5" id="KW-1185">Reference proteome</keyword>
<dbReference type="PANTHER" id="PTHR13389:SF0">
    <property type="entry name" value="PUMILIO HOMOLOG 3"/>
    <property type="match status" value="1"/>
</dbReference>
<name>A2EYN6_TRIV3</name>
<dbReference type="STRING" id="5722.A2EYN6"/>
<accession>A2EYN6</accession>
<keyword evidence="1" id="KW-0677">Repeat</keyword>
<feature type="compositionally biased region" description="Basic and acidic residues" evidence="3">
    <location>
        <begin position="595"/>
        <end position="606"/>
    </location>
</feature>
<dbReference type="SUPFAM" id="SSF48371">
    <property type="entry name" value="ARM repeat"/>
    <property type="match status" value="1"/>
</dbReference>
<dbReference type="PROSITE" id="PS50302">
    <property type="entry name" value="PUM"/>
    <property type="match status" value="1"/>
</dbReference>
<dbReference type="InParanoid" id="A2EYN6"/>
<dbReference type="EMBL" id="DS113542">
    <property type="protein sequence ID" value="EAY02249.1"/>
    <property type="molecule type" value="Genomic_DNA"/>
</dbReference>
<proteinExistence type="predicted"/>
<organism evidence="4 5">
    <name type="scientific">Trichomonas vaginalis (strain ATCC PRA-98 / G3)</name>
    <dbReference type="NCBI Taxonomy" id="412133"/>
    <lineage>
        <taxon>Eukaryota</taxon>
        <taxon>Metamonada</taxon>
        <taxon>Parabasalia</taxon>
        <taxon>Trichomonadida</taxon>
        <taxon>Trichomonadidae</taxon>
        <taxon>Trichomonas</taxon>
    </lineage>
</organism>
<evidence type="ECO:0000256" key="1">
    <source>
        <dbReference type="ARBA" id="ARBA00022737"/>
    </source>
</evidence>
<evidence type="ECO:0000313" key="5">
    <source>
        <dbReference type="Proteomes" id="UP000001542"/>
    </source>
</evidence>
<dbReference type="RefSeq" id="XP_001330608.1">
    <property type="nucleotide sequence ID" value="XM_001330572.1"/>
</dbReference>
<feature type="region of interest" description="Disordered" evidence="3">
    <location>
        <begin position="584"/>
        <end position="606"/>
    </location>
</feature>
<protein>
    <recommendedName>
        <fullName evidence="6">Pumilio-family RNA binding repeat containing protein</fullName>
    </recommendedName>
</protein>
<dbReference type="InterPro" id="IPR001313">
    <property type="entry name" value="Pumilio_RNA-bd_rpt"/>
</dbReference>
<evidence type="ECO:0000256" key="2">
    <source>
        <dbReference type="PROSITE-ProRule" id="PRU00317"/>
    </source>
</evidence>
<dbReference type="OrthoDB" id="497380at2759"/>
<dbReference type="PANTHER" id="PTHR13389">
    <property type="entry name" value="PUMILIO HOMOLOG 3"/>
    <property type="match status" value="1"/>
</dbReference>
<feature type="repeat" description="Pumilio" evidence="2">
    <location>
        <begin position="119"/>
        <end position="155"/>
    </location>
</feature>
<evidence type="ECO:0000313" key="4">
    <source>
        <dbReference type="EMBL" id="EAY02249.1"/>
    </source>
</evidence>